<keyword evidence="3" id="KW-1185">Reference proteome</keyword>
<name>A0AAW6U9L2_9MOLU</name>
<protein>
    <submittedName>
        <fullName evidence="2">PadR family transcriptional regulator</fullName>
    </submittedName>
</protein>
<evidence type="ECO:0000313" key="2">
    <source>
        <dbReference type="EMBL" id="MDI6452771.1"/>
    </source>
</evidence>
<dbReference type="EMBL" id="JASCXW010000010">
    <property type="protein sequence ID" value="MDI6452771.1"/>
    <property type="molecule type" value="Genomic_DNA"/>
</dbReference>
<dbReference type="InterPro" id="IPR036390">
    <property type="entry name" value="WH_DNA-bd_sf"/>
</dbReference>
<dbReference type="InterPro" id="IPR005149">
    <property type="entry name" value="Tscrpt_reg_PadR_N"/>
</dbReference>
<dbReference type="SUPFAM" id="SSF46785">
    <property type="entry name" value="Winged helix' DNA-binding domain"/>
    <property type="match status" value="1"/>
</dbReference>
<evidence type="ECO:0000313" key="3">
    <source>
        <dbReference type="Proteomes" id="UP001431532"/>
    </source>
</evidence>
<organism evidence="2 3">
    <name type="scientific">Peloplasma aerotolerans</name>
    <dbReference type="NCBI Taxonomy" id="3044389"/>
    <lineage>
        <taxon>Bacteria</taxon>
        <taxon>Bacillati</taxon>
        <taxon>Mycoplasmatota</taxon>
        <taxon>Mollicutes</taxon>
        <taxon>Acholeplasmatales</taxon>
        <taxon>Acholeplasmataceae</taxon>
        <taxon>Peloplasma</taxon>
    </lineage>
</organism>
<dbReference type="RefSeq" id="WP_282839196.1">
    <property type="nucleotide sequence ID" value="NZ_JASCXW010000010.1"/>
</dbReference>
<gene>
    <name evidence="2" type="ORF">QJ521_04275</name>
</gene>
<feature type="domain" description="Transcription regulator PadR N-terminal" evidence="1">
    <location>
        <begin position="14"/>
        <end position="78"/>
    </location>
</feature>
<dbReference type="InterPro" id="IPR036388">
    <property type="entry name" value="WH-like_DNA-bd_sf"/>
</dbReference>
<comment type="caution">
    <text evidence="2">The sequence shown here is derived from an EMBL/GenBank/DDBJ whole genome shotgun (WGS) entry which is preliminary data.</text>
</comment>
<reference evidence="2" key="1">
    <citation type="submission" date="2023-05" db="EMBL/GenBank/DDBJ databases">
        <title>Mariniplasma microaerophilum sp. nov., a novel anaerobic mollicute isolated from terrestrial mud volcano, Taman Peninsula, Russia.</title>
        <authorList>
            <person name="Khomyakova M.A."/>
            <person name="Merkel A.Y."/>
            <person name="Slobodkin A.I."/>
        </authorList>
    </citation>
    <scope>NUCLEOTIDE SEQUENCE</scope>
    <source>
        <strain evidence="2">M4Ah</strain>
    </source>
</reference>
<dbReference type="PANTHER" id="PTHR33169">
    <property type="entry name" value="PADR-FAMILY TRANSCRIPTIONAL REGULATOR"/>
    <property type="match status" value="1"/>
</dbReference>
<dbReference type="AlphaFoldDB" id="A0AAW6U9L2"/>
<dbReference type="PANTHER" id="PTHR33169:SF24">
    <property type="entry name" value="TRANSCRIPTIONAL REGULATOR, PADR FAMILY"/>
    <property type="match status" value="1"/>
</dbReference>
<dbReference type="Gene3D" id="1.10.10.10">
    <property type="entry name" value="Winged helix-like DNA-binding domain superfamily/Winged helix DNA-binding domain"/>
    <property type="match status" value="1"/>
</dbReference>
<dbReference type="Proteomes" id="UP001431532">
    <property type="component" value="Unassembled WGS sequence"/>
</dbReference>
<dbReference type="InterPro" id="IPR052509">
    <property type="entry name" value="Metal_resp_DNA-bind_regulator"/>
</dbReference>
<evidence type="ECO:0000259" key="1">
    <source>
        <dbReference type="Pfam" id="PF03551"/>
    </source>
</evidence>
<accession>A0AAW6U9L2</accession>
<proteinExistence type="predicted"/>
<dbReference type="Pfam" id="PF03551">
    <property type="entry name" value="PadR"/>
    <property type="match status" value="1"/>
</dbReference>
<sequence>MNAQFKRGIIELCVLSILVEEDNYGYEIISKLSQHIDVSENTIYPILRRLTSEDYFKTYLQESNEGAPRKYYSMTEKGFIYYLTLREEWDEFIGGVYHIINQGGKKNEEIFRRFKARINEKKHE</sequence>